<name>A0A0A3AS90_9PAST</name>
<evidence type="ECO:0000313" key="8">
    <source>
        <dbReference type="Proteomes" id="UP000030380"/>
    </source>
</evidence>
<dbReference type="GO" id="GO:0006631">
    <property type="term" value="P:fatty acid metabolic process"/>
    <property type="evidence" value="ECO:0007669"/>
    <property type="project" value="TreeGrafter"/>
</dbReference>
<dbReference type="NCBIfam" id="NF006539">
    <property type="entry name" value="PRK09029.1"/>
    <property type="match status" value="1"/>
</dbReference>
<keyword evidence="8" id="KW-1185">Reference proteome</keyword>
<dbReference type="PANTHER" id="PTHR43201:SF5">
    <property type="entry name" value="MEDIUM-CHAIN ACYL-COA LIGASE ACSF2, MITOCHONDRIAL"/>
    <property type="match status" value="1"/>
</dbReference>
<dbReference type="GO" id="GO:0005524">
    <property type="term" value="F:ATP binding"/>
    <property type="evidence" value="ECO:0007669"/>
    <property type="project" value="UniProtKB-KW"/>
</dbReference>
<dbReference type="GO" id="GO:0008756">
    <property type="term" value="F:o-succinylbenzoate-CoA ligase activity"/>
    <property type="evidence" value="ECO:0007669"/>
    <property type="project" value="InterPro"/>
</dbReference>
<dbReference type="Gene3D" id="3.30.300.30">
    <property type="match status" value="1"/>
</dbReference>
<dbReference type="InterPro" id="IPR000873">
    <property type="entry name" value="AMP-dep_synth/lig_dom"/>
</dbReference>
<evidence type="ECO:0000313" key="7">
    <source>
        <dbReference type="EMBL" id="KGQ69965.1"/>
    </source>
</evidence>
<dbReference type="InterPro" id="IPR010192">
    <property type="entry name" value="MenE"/>
</dbReference>
<protein>
    <recommendedName>
        <fullName evidence="6">AMP-dependent synthetase/ligase domain-containing protein</fullName>
    </recommendedName>
</protein>
<dbReference type="Pfam" id="PF00501">
    <property type="entry name" value="AMP-binding"/>
    <property type="match status" value="1"/>
</dbReference>
<comment type="caution">
    <text evidence="7">The sequence shown here is derived from an EMBL/GenBank/DDBJ whole genome shotgun (WGS) entry which is preliminary data.</text>
</comment>
<dbReference type="Gene3D" id="3.40.50.12780">
    <property type="entry name" value="N-terminal domain of ligase-like"/>
    <property type="match status" value="1"/>
</dbReference>
<dbReference type="STRING" id="505317.OA57_09335"/>
<comment type="similarity">
    <text evidence="1">Belongs to the ATP-dependent AMP-binding enzyme family.</text>
</comment>
<dbReference type="GO" id="GO:0009234">
    <property type="term" value="P:menaquinone biosynthetic process"/>
    <property type="evidence" value="ECO:0007669"/>
    <property type="project" value="UniProtKB-KW"/>
</dbReference>
<dbReference type="NCBIfam" id="TIGR01923">
    <property type="entry name" value="menE"/>
    <property type="match status" value="1"/>
</dbReference>
<evidence type="ECO:0000256" key="3">
    <source>
        <dbReference type="ARBA" id="ARBA00022598"/>
    </source>
</evidence>
<gene>
    <name evidence="7" type="ORF">OA57_09335</name>
</gene>
<evidence type="ECO:0000256" key="4">
    <source>
        <dbReference type="ARBA" id="ARBA00022741"/>
    </source>
</evidence>
<dbReference type="InterPro" id="IPR042099">
    <property type="entry name" value="ANL_N_sf"/>
</dbReference>
<proteinExistence type="inferred from homology"/>
<keyword evidence="2" id="KW-0474">Menaquinone biosynthesis</keyword>
<dbReference type="GO" id="GO:0031956">
    <property type="term" value="F:medium-chain fatty acid-CoA ligase activity"/>
    <property type="evidence" value="ECO:0007669"/>
    <property type="project" value="TreeGrafter"/>
</dbReference>
<keyword evidence="3" id="KW-0436">Ligase</keyword>
<organism evidence="7 8">
    <name type="scientific">Chelonobacter oris</name>
    <dbReference type="NCBI Taxonomy" id="505317"/>
    <lineage>
        <taxon>Bacteria</taxon>
        <taxon>Pseudomonadati</taxon>
        <taxon>Pseudomonadota</taxon>
        <taxon>Gammaproteobacteria</taxon>
        <taxon>Pasteurellales</taxon>
        <taxon>Pasteurellaceae</taxon>
        <taxon>Chelonobacter</taxon>
    </lineage>
</organism>
<evidence type="ECO:0000256" key="1">
    <source>
        <dbReference type="ARBA" id="ARBA00006432"/>
    </source>
</evidence>
<keyword evidence="4" id="KW-0547">Nucleotide-binding</keyword>
<sequence length="412" mass="46296">MALVGKNSVQQLMLYLAGLSLGARVMALNPQFPPQKIERILQQNQIGFYVAPPLPTTSAQRIVPSAVDYRLIGYRRTSPHLWQQSLTLTLTSGSGGDPKAVVHDLSAHWQNALGVNRFLAFNHSKSWLLSLPLYHVSGQGIIWRWLSSGAVLHFSGEDFYASVGKVSHVSLVPTQLQRYLDYLSNSGADNEKPLTEAILLGGSYIAPALCRRAERFGLTTFSGYGMTEMASTVYVRKNHPLMPEVRLLHGRELCIRDGEIWLRGAGLAQGYWRDGKIVPLLNAEGWYQTKDRGCRHNGELQVLGRIDNMFISGGENIQPEEVEAVLQQFPQIEQAVVLPLADQEFGARPVAMLRFNAAFSTALVEQVRFWLQDKIERFKQPVAYYPLTASPNQMKISRRQLQLDLQRRLDNQ</sequence>
<keyword evidence="5" id="KW-0067">ATP-binding</keyword>
<dbReference type="AlphaFoldDB" id="A0A0A3AS90"/>
<evidence type="ECO:0000256" key="5">
    <source>
        <dbReference type="ARBA" id="ARBA00022840"/>
    </source>
</evidence>
<dbReference type="CDD" id="cd17630">
    <property type="entry name" value="OSB_MenE-like"/>
    <property type="match status" value="1"/>
</dbReference>
<dbReference type="EMBL" id="JSUM01000014">
    <property type="protein sequence ID" value="KGQ69965.1"/>
    <property type="molecule type" value="Genomic_DNA"/>
</dbReference>
<feature type="domain" description="AMP-dependent synthetase/ligase" evidence="6">
    <location>
        <begin position="2"/>
        <end position="272"/>
    </location>
</feature>
<dbReference type="Proteomes" id="UP000030380">
    <property type="component" value="Unassembled WGS sequence"/>
</dbReference>
<dbReference type="InterPro" id="IPR045851">
    <property type="entry name" value="AMP-bd_C_sf"/>
</dbReference>
<accession>A0A0A3AS90</accession>
<dbReference type="SUPFAM" id="SSF56801">
    <property type="entry name" value="Acetyl-CoA synthetase-like"/>
    <property type="match status" value="1"/>
</dbReference>
<reference evidence="7 8" key="1">
    <citation type="submission" date="2014-11" db="EMBL/GenBank/DDBJ databases">
        <title>Draft genome sequence of Chelonobacter oris 1662T, associated with respiratory disease in Hermann's Tortoises.</title>
        <authorList>
            <person name="Kudirkiene E."/>
            <person name="Hansen M.J."/>
            <person name="Bojesen A.M."/>
        </authorList>
    </citation>
    <scope>NUCLEOTIDE SEQUENCE [LARGE SCALE GENOMIC DNA]</scope>
    <source>
        <strain evidence="7 8">1662</strain>
    </source>
</reference>
<evidence type="ECO:0000256" key="2">
    <source>
        <dbReference type="ARBA" id="ARBA00022428"/>
    </source>
</evidence>
<evidence type="ECO:0000259" key="6">
    <source>
        <dbReference type="Pfam" id="PF00501"/>
    </source>
</evidence>
<dbReference type="PANTHER" id="PTHR43201">
    <property type="entry name" value="ACYL-COA SYNTHETASE"/>
    <property type="match status" value="1"/>
</dbReference>